<dbReference type="KEGG" id="pmx:PERMA_0637"/>
<dbReference type="InterPro" id="IPR037997">
    <property type="entry name" value="Dgk1-like"/>
</dbReference>
<feature type="transmembrane region" description="Helical" evidence="1">
    <location>
        <begin position="101"/>
        <end position="120"/>
    </location>
</feature>
<dbReference type="PaxDb" id="123214-PERMA_0637"/>
<feature type="transmembrane region" description="Helical" evidence="1">
    <location>
        <begin position="77"/>
        <end position="95"/>
    </location>
</feature>
<reference evidence="2 3" key="1">
    <citation type="journal article" date="2009" name="J. Bacteriol.">
        <title>Complete and draft genome sequences of six members of the Aquificales.</title>
        <authorList>
            <person name="Reysenbach A.L."/>
            <person name="Hamamura N."/>
            <person name="Podar M."/>
            <person name="Griffiths E."/>
            <person name="Ferreira S."/>
            <person name="Hochstein R."/>
            <person name="Heidelberg J."/>
            <person name="Johnson J."/>
            <person name="Mead D."/>
            <person name="Pohorille A."/>
            <person name="Sarmiento M."/>
            <person name="Schweighofer K."/>
            <person name="Seshadri R."/>
            <person name="Voytek M.A."/>
        </authorList>
    </citation>
    <scope>NUCLEOTIDE SEQUENCE [LARGE SCALE GENOMIC DNA]</scope>
    <source>
        <strain evidence="3">DSM 14350 / EX-H1</strain>
    </source>
</reference>
<dbReference type="PANTHER" id="PTHR31303">
    <property type="entry name" value="CTP-DEPENDENT DIACYLGLYCEROL KINASE 1"/>
    <property type="match status" value="1"/>
</dbReference>
<keyword evidence="1" id="KW-1133">Transmembrane helix</keyword>
<dbReference type="RefSeq" id="WP_012675865.1">
    <property type="nucleotide sequence ID" value="NC_012440.1"/>
</dbReference>
<dbReference type="PANTHER" id="PTHR31303:SF1">
    <property type="entry name" value="CTP-DEPENDENT DIACYLGLYCEROL KINASE 1"/>
    <property type="match status" value="1"/>
</dbReference>
<organism evidence="2 3">
    <name type="scientific">Persephonella marina (strain DSM 14350 / EX-H1)</name>
    <dbReference type="NCBI Taxonomy" id="123214"/>
    <lineage>
        <taxon>Bacteria</taxon>
        <taxon>Pseudomonadati</taxon>
        <taxon>Aquificota</taxon>
        <taxon>Aquificia</taxon>
        <taxon>Aquificales</taxon>
        <taxon>Hydrogenothermaceae</taxon>
        <taxon>Persephonella</taxon>
    </lineage>
</organism>
<keyword evidence="2" id="KW-0548">Nucleotidyltransferase</keyword>
<dbReference type="STRING" id="123214.PERMA_0637"/>
<feature type="transmembrane region" description="Helical" evidence="1">
    <location>
        <begin position="7"/>
        <end position="24"/>
    </location>
</feature>
<evidence type="ECO:0000313" key="2">
    <source>
        <dbReference type="EMBL" id="ACO03626.1"/>
    </source>
</evidence>
<dbReference type="GO" id="GO:0004143">
    <property type="term" value="F:ATP-dependent diacylglycerol kinase activity"/>
    <property type="evidence" value="ECO:0007669"/>
    <property type="project" value="InterPro"/>
</dbReference>
<sequence>MEVKKEIYRKVFHIVSTLSMIIPVEIFGKYSVSIIMAVMLLSLIPISYFRIRNIFTDWYWKIIDLVERERNIRIMPARQAFSLSVGLLIVSLFFSEEILKISIVSVAVYDGFATITGILFGKHKILGTKKSVEGVIGGFIPNFIALLFLLDPFNALSVTVFTAFIELLSSDRRWFLDDNLTIPLSVAFFSVFVLNLPAKASQFFLSFF</sequence>
<keyword evidence="1" id="KW-0812">Transmembrane</keyword>
<keyword evidence="1" id="KW-0472">Membrane</keyword>
<gene>
    <name evidence="2" type="primary">cdsA_2</name>
    <name evidence="2" type="ordered locus">PERMA_0637</name>
</gene>
<evidence type="ECO:0000313" key="3">
    <source>
        <dbReference type="Proteomes" id="UP000001366"/>
    </source>
</evidence>
<keyword evidence="3" id="KW-1185">Reference proteome</keyword>
<name>C0QUR0_PERMH</name>
<dbReference type="HOGENOM" id="CLU_031477_4_1_0"/>
<accession>C0QUR0</accession>
<evidence type="ECO:0000256" key="1">
    <source>
        <dbReference type="SAM" id="Phobius"/>
    </source>
</evidence>
<dbReference type="AlphaFoldDB" id="C0QUR0"/>
<dbReference type="EMBL" id="CP001230">
    <property type="protein sequence ID" value="ACO03626.1"/>
    <property type="molecule type" value="Genomic_DNA"/>
</dbReference>
<dbReference type="eggNOG" id="COG0170">
    <property type="taxonomic scope" value="Bacteria"/>
</dbReference>
<keyword evidence="2" id="KW-0808">Transferase</keyword>
<dbReference type="Proteomes" id="UP000001366">
    <property type="component" value="Chromosome"/>
</dbReference>
<protein>
    <submittedName>
        <fullName evidence="2">Phosphatidate cytidylyltransferase</fullName>
        <ecNumber evidence="2">2.7.7.41</ecNumber>
    </submittedName>
</protein>
<dbReference type="OrthoDB" id="13452at2"/>
<proteinExistence type="predicted"/>
<dbReference type="EC" id="2.7.7.41" evidence="2"/>
<feature type="transmembrane region" description="Helical" evidence="1">
    <location>
        <begin position="180"/>
        <end position="198"/>
    </location>
</feature>
<feature type="transmembrane region" description="Helical" evidence="1">
    <location>
        <begin position="30"/>
        <end position="51"/>
    </location>
</feature>
<dbReference type="GO" id="GO:0004605">
    <property type="term" value="F:phosphatidate cytidylyltransferase activity"/>
    <property type="evidence" value="ECO:0007669"/>
    <property type="project" value="UniProtKB-EC"/>
</dbReference>